<protein>
    <recommendedName>
        <fullName evidence="3">Glycosyltransferase</fullName>
    </recommendedName>
</protein>
<dbReference type="EMBL" id="KC795501">
    <property type="protein sequence ID" value="AGM38843.1"/>
    <property type="molecule type" value="Genomic_DNA"/>
</dbReference>
<evidence type="ECO:0000313" key="1">
    <source>
        <dbReference type="EMBL" id="AGM38843.1"/>
    </source>
</evidence>
<reference evidence="2" key="3">
    <citation type="submission" date="2013-11" db="EMBL/GenBank/DDBJ databases">
        <authorList>
            <person name="Register K.B."/>
        </authorList>
    </citation>
    <scope>NUCLEOTIDE SEQUENCE</scope>
    <source>
        <strain evidence="2">MN-H</strain>
    </source>
</reference>
<dbReference type="RefSeq" id="WP_021112143.1">
    <property type="nucleotide sequence ID" value="NZ_JARURB010000003.1"/>
</dbReference>
<dbReference type="Gene3D" id="3.40.50.2000">
    <property type="entry name" value="Glycogen Phosphorylase B"/>
    <property type="match status" value="1"/>
</dbReference>
<organism evidence="1">
    <name type="scientific">Glaesserella parasuis</name>
    <name type="common">Haemophilus parasuis</name>
    <dbReference type="NCBI Taxonomy" id="738"/>
    <lineage>
        <taxon>Bacteria</taxon>
        <taxon>Pseudomonadati</taxon>
        <taxon>Pseudomonadota</taxon>
        <taxon>Gammaproteobacteria</taxon>
        <taxon>Pasteurellales</taxon>
        <taxon>Pasteurellaceae</taxon>
        <taxon>Glaesserella</taxon>
    </lineage>
</organism>
<gene>
    <name evidence="1" type="primary">funZ13</name>
</gene>
<proteinExistence type="predicted"/>
<dbReference type="EMBL" id="KF841370">
    <property type="protein sequence ID" value="AIJ02287.1"/>
    <property type="molecule type" value="Genomic_DNA"/>
</dbReference>
<reference evidence="1" key="2">
    <citation type="submission" date="2013-03" db="EMBL/GenBank/DDBJ databases">
        <authorList>
            <person name="Howell K."/>
            <person name="Weinert L."/>
            <person name="Luan S.-L."/>
            <person name="Peters S."/>
            <person name="Aragon V."/>
            <person name="Angen O."/>
            <person name="Tucker A.W."/>
            <person name="Maskell D.J."/>
        </authorList>
    </citation>
    <scope>NUCLEOTIDE SEQUENCE</scope>
    <source>
        <strain evidence="1">IA-84-17975</strain>
    </source>
</reference>
<evidence type="ECO:0000313" key="2">
    <source>
        <dbReference type="EMBL" id="AIJ02287.1"/>
    </source>
</evidence>
<name>T1RQC5_GLAPU</name>
<dbReference type="AlphaFoldDB" id="T1RQC5"/>
<reference evidence="2" key="4">
    <citation type="submission" date="2014-11" db="EMBL/GenBank/DDBJ databases">
        <title>Virulence and Comparative Genomic Analysis of Multiple Capsular Serotypes of Swine Respiratory Pathogen Haemophilus parasuis.</title>
        <authorList>
            <person name="Kuehn J.S."/>
            <person name="Phillips G.J."/>
        </authorList>
    </citation>
    <scope>NUCLEOTIDE SEQUENCE</scope>
    <source>
        <strain evidence="2">MN-H</strain>
    </source>
</reference>
<reference evidence="1" key="1">
    <citation type="journal article" date="2013" name="J. Bacteriol.">
        <title>Gene content and diversity of the loci encoding biosynthesis of capsular polysaccharides of the 15 serovar reference strains of Haemophilus parasuis.</title>
        <authorList>
            <consortium name="BRaDP1T Consortium"/>
            <person name="Howell K.J."/>
            <person name="Weinert L.A."/>
            <person name="Luan S.L."/>
            <person name="Peters S.E."/>
            <person name="Chaudhuri R.R."/>
            <person name="Harris D."/>
            <person name="Angen O."/>
            <person name="Aragon V."/>
            <person name="Parkhill J."/>
            <person name="Langford P.R."/>
            <person name="Rycroft A.N."/>
            <person name="Wren B.W."/>
            <person name="Tucker A.W."/>
            <person name="Maskell D.J."/>
        </authorList>
    </citation>
    <scope>NUCLEOTIDE SEQUENCE</scope>
    <source>
        <strain evidence="1">IA-84-17975</strain>
    </source>
</reference>
<evidence type="ECO:0008006" key="3">
    <source>
        <dbReference type="Google" id="ProtNLM"/>
    </source>
</evidence>
<accession>T1RQC5</accession>
<sequence>MKIGITKKEFAYIPEAYAYTNYLQKFGHQIQFDFEHNLDPDNDVNIYFMGVKPFWKKKQGSAREIHEYQSLSTGNYPIIKNYVKKLVNSKPNKRIFLNEVVDKGFNFQDNIPSIYRDMGVDESFFIEPSLTYEFDIVYCGSIEGRIGLVETILKLSAKYKIIVIGDVNSELQRLFKASGVSMTGRLDRKYIPQIYAKCRFGLNYTPDVYPYNIQTSTKTLEYLATGLTVISNKYHWIEKFSQLNSIRINWLGELMEELEFDSNEKRNNMEIMMKYEWSNILNGIGFIKFIESYE</sequence>